<evidence type="ECO:0000256" key="3">
    <source>
        <dbReference type="ARBA" id="ARBA00023274"/>
    </source>
</evidence>
<dbReference type="GO" id="GO:0003735">
    <property type="term" value="F:structural constituent of ribosome"/>
    <property type="evidence" value="ECO:0007669"/>
    <property type="project" value="InterPro"/>
</dbReference>
<dbReference type="NCBIfam" id="TIGR01030">
    <property type="entry name" value="rpmH_bact"/>
    <property type="match status" value="1"/>
</dbReference>
<dbReference type="OMA" id="APMAYGP"/>
<evidence type="ECO:0000313" key="7">
    <source>
        <dbReference type="Proteomes" id="UP000218811"/>
    </source>
</evidence>
<dbReference type="AlphaFoldDB" id="A0A2H3JND2"/>
<feature type="region of interest" description="Disordered" evidence="5">
    <location>
        <begin position="76"/>
        <end position="100"/>
    </location>
</feature>
<comment type="similarity">
    <text evidence="1">Belongs to the bacterial ribosomal protein bL34 family.</text>
</comment>
<dbReference type="Gene3D" id="1.10.287.3980">
    <property type="match status" value="1"/>
</dbReference>
<dbReference type="EMBL" id="KB468146">
    <property type="protein sequence ID" value="PCH43692.1"/>
    <property type="molecule type" value="Genomic_DNA"/>
</dbReference>
<accession>A0A2H3JND2</accession>
<sequence length="123" mass="13637">MPRIPLSLSRLLARPPTLPFLAPRAAAATSSAPAFSTLLHRSTPSASRTSRANGPLLLLAGLAARSPILSMVMQARHRSRGTEYQPSQRKRKRKHGFLARKRSLGGQKILLRRRAKGRRFLTH</sequence>
<dbReference type="InterPro" id="IPR000271">
    <property type="entry name" value="Ribosomal_bL34"/>
</dbReference>
<dbReference type="FunFam" id="1.10.287.3980:FF:000001">
    <property type="entry name" value="Mitochondrial ribosomal protein L34"/>
    <property type="match status" value="1"/>
</dbReference>
<evidence type="ECO:0000256" key="1">
    <source>
        <dbReference type="ARBA" id="ARBA00010111"/>
    </source>
</evidence>
<proteinExistence type="inferred from homology"/>
<dbReference type="PANTHER" id="PTHR14503:SF4">
    <property type="entry name" value="LARGE RIBOSOMAL SUBUNIT PROTEIN BL34M"/>
    <property type="match status" value="1"/>
</dbReference>
<dbReference type="Pfam" id="PF00468">
    <property type="entry name" value="Ribosomal_L34"/>
    <property type="match status" value="1"/>
</dbReference>
<reference evidence="6 7" key="1">
    <citation type="journal article" date="2012" name="Science">
        <title>The Paleozoic origin of enzymatic lignin decomposition reconstructed from 31 fungal genomes.</title>
        <authorList>
            <person name="Floudas D."/>
            <person name="Binder M."/>
            <person name="Riley R."/>
            <person name="Barry K."/>
            <person name="Blanchette R.A."/>
            <person name="Henrissat B."/>
            <person name="Martinez A.T."/>
            <person name="Otillar R."/>
            <person name="Spatafora J.W."/>
            <person name="Yadav J.S."/>
            <person name="Aerts A."/>
            <person name="Benoit I."/>
            <person name="Boyd A."/>
            <person name="Carlson A."/>
            <person name="Copeland A."/>
            <person name="Coutinho P.M."/>
            <person name="de Vries R.P."/>
            <person name="Ferreira P."/>
            <person name="Findley K."/>
            <person name="Foster B."/>
            <person name="Gaskell J."/>
            <person name="Glotzer D."/>
            <person name="Gorecki P."/>
            <person name="Heitman J."/>
            <person name="Hesse C."/>
            <person name="Hori C."/>
            <person name="Igarashi K."/>
            <person name="Jurgens J.A."/>
            <person name="Kallen N."/>
            <person name="Kersten P."/>
            <person name="Kohler A."/>
            <person name="Kuees U."/>
            <person name="Kumar T.K.A."/>
            <person name="Kuo A."/>
            <person name="LaButti K."/>
            <person name="Larrondo L.F."/>
            <person name="Lindquist E."/>
            <person name="Ling A."/>
            <person name="Lombard V."/>
            <person name="Lucas S."/>
            <person name="Lundell T."/>
            <person name="Martin R."/>
            <person name="McLaughlin D.J."/>
            <person name="Morgenstern I."/>
            <person name="Morin E."/>
            <person name="Murat C."/>
            <person name="Nagy L.G."/>
            <person name="Nolan M."/>
            <person name="Ohm R.A."/>
            <person name="Patyshakuliyeva A."/>
            <person name="Rokas A."/>
            <person name="Ruiz-Duenas F.J."/>
            <person name="Sabat G."/>
            <person name="Salamov A."/>
            <person name="Samejima M."/>
            <person name="Schmutz J."/>
            <person name="Slot J.C."/>
            <person name="St John F."/>
            <person name="Stenlid J."/>
            <person name="Sun H."/>
            <person name="Sun S."/>
            <person name="Syed K."/>
            <person name="Tsang A."/>
            <person name="Wiebenga A."/>
            <person name="Young D."/>
            <person name="Pisabarro A."/>
            <person name="Eastwood D.C."/>
            <person name="Martin F."/>
            <person name="Cullen D."/>
            <person name="Grigoriev I.V."/>
            <person name="Hibbett D.S."/>
        </authorList>
    </citation>
    <scope>NUCLEOTIDE SEQUENCE [LARGE SCALE GENOMIC DNA]</scope>
    <source>
        <strain evidence="6 7">MD-104</strain>
    </source>
</reference>
<dbReference type="HAMAP" id="MF_00391">
    <property type="entry name" value="Ribosomal_bL34"/>
    <property type="match status" value="1"/>
</dbReference>
<name>A0A2H3JND2_WOLCO</name>
<dbReference type="STRING" id="742152.A0A2H3JND2"/>
<dbReference type="OrthoDB" id="431691at2759"/>
<evidence type="ECO:0000256" key="4">
    <source>
        <dbReference type="ARBA" id="ARBA00035274"/>
    </source>
</evidence>
<keyword evidence="2" id="KW-0689">Ribosomal protein</keyword>
<dbReference type="PANTHER" id="PTHR14503">
    <property type="entry name" value="MITOCHONDRIAL RIBOSOMAL PROTEIN 34 FAMILY MEMBER"/>
    <property type="match status" value="1"/>
</dbReference>
<protein>
    <recommendedName>
        <fullName evidence="4">Large ribosomal subunit protein bL34m</fullName>
    </recommendedName>
</protein>
<dbReference type="GO" id="GO:0005762">
    <property type="term" value="C:mitochondrial large ribosomal subunit"/>
    <property type="evidence" value="ECO:0007669"/>
    <property type="project" value="TreeGrafter"/>
</dbReference>
<dbReference type="GO" id="GO:0006412">
    <property type="term" value="P:translation"/>
    <property type="evidence" value="ECO:0007669"/>
    <property type="project" value="InterPro"/>
</dbReference>
<evidence type="ECO:0000313" key="6">
    <source>
        <dbReference type="EMBL" id="PCH43692.1"/>
    </source>
</evidence>
<feature type="compositionally biased region" description="Basic residues" evidence="5">
    <location>
        <begin position="88"/>
        <end position="100"/>
    </location>
</feature>
<dbReference type="Proteomes" id="UP000218811">
    <property type="component" value="Unassembled WGS sequence"/>
</dbReference>
<keyword evidence="3" id="KW-0687">Ribonucleoprotein</keyword>
<organism evidence="6 7">
    <name type="scientific">Wolfiporia cocos (strain MD-104)</name>
    <name type="common">Brown rot fungus</name>
    <dbReference type="NCBI Taxonomy" id="742152"/>
    <lineage>
        <taxon>Eukaryota</taxon>
        <taxon>Fungi</taxon>
        <taxon>Dikarya</taxon>
        <taxon>Basidiomycota</taxon>
        <taxon>Agaricomycotina</taxon>
        <taxon>Agaricomycetes</taxon>
        <taxon>Polyporales</taxon>
        <taxon>Phaeolaceae</taxon>
        <taxon>Wolfiporia</taxon>
    </lineage>
</organism>
<keyword evidence="7" id="KW-1185">Reference proteome</keyword>
<evidence type="ECO:0000256" key="2">
    <source>
        <dbReference type="ARBA" id="ARBA00022980"/>
    </source>
</evidence>
<gene>
    <name evidence="6" type="ORF">WOLCODRAFT_103999</name>
</gene>
<evidence type="ECO:0000256" key="5">
    <source>
        <dbReference type="SAM" id="MobiDB-lite"/>
    </source>
</evidence>